<feature type="non-terminal residue" evidence="2">
    <location>
        <position position="1"/>
    </location>
</feature>
<reference evidence="2" key="1">
    <citation type="submission" date="2020-07" db="EMBL/GenBank/DDBJ databases">
        <title>Clarias magur genome sequencing, assembly and annotation.</title>
        <authorList>
            <person name="Kushwaha B."/>
            <person name="Kumar R."/>
            <person name="Das P."/>
            <person name="Joshi C.G."/>
            <person name="Kumar D."/>
            <person name="Nagpure N.S."/>
            <person name="Pandey M."/>
            <person name="Agarwal S."/>
            <person name="Srivastava S."/>
            <person name="Singh M."/>
            <person name="Sahoo L."/>
            <person name="Jayasankar P."/>
            <person name="Meher P.K."/>
            <person name="Koringa P.G."/>
            <person name="Iquebal M.A."/>
            <person name="Das S.P."/>
            <person name="Bit A."/>
            <person name="Patnaik S."/>
            <person name="Patel N."/>
            <person name="Shah T.M."/>
            <person name="Hinsu A."/>
            <person name="Jena J.K."/>
        </authorList>
    </citation>
    <scope>NUCLEOTIDE SEQUENCE</scope>
    <source>
        <strain evidence="2">CIFAMagur01</strain>
        <tissue evidence="2">Testis</tissue>
    </source>
</reference>
<feature type="region of interest" description="Disordered" evidence="1">
    <location>
        <begin position="1"/>
        <end position="80"/>
    </location>
</feature>
<evidence type="ECO:0000313" key="2">
    <source>
        <dbReference type="EMBL" id="KAF5880202.1"/>
    </source>
</evidence>
<feature type="compositionally biased region" description="Low complexity" evidence="1">
    <location>
        <begin position="27"/>
        <end position="41"/>
    </location>
</feature>
<organism evidence="2 3">
    <name type="scientific">Clarias magur</name>
    <name type="common">Asian catfish</name>
    <name type="synonym">Macropteronotus magur</name>
    <dbReference type="NCBI Taxonomy" id="1594786"/>
    <lineage>
        <taxon>Eukaryota</taxon>
        <taxon>Metazoa</taxon>
        <taxon>Chordata</taxon>
        <taxon>Craniata</taxon>
        <taxon>Vertebrata</taxon>
        <taxon>Euteleostomi</taxon>
        <taxon>Actinopterygii</taxon>
        <taxon>Neopterygii</taxon>
        <taxon>Teleostei</taxon>
        <taxon>Ostariophysi</taxon>
        <taxon>Siluriformes</taxon>
        <taxon>Clariidae</taxon>
        <taxon>Clarias</taxon>
    </lineage>
</organism>
<dbReference type="EMBL" id="QNUK01001569">
    <property type="protein sequence ID" value="KAF5880202.1"/>
    <property type="molecule type" value="Genomic_DNA"/>
</dbReference>
<protein>
    <submittedName>
        <fullName evidence="2">Pleckstrin homology-like domain family B member 3</fullName>
    </submittedName>
</protein>
<evidence type="ECO:0000313" key="3">
    <source>
        <dbReference type="Proteomes" id="UP000727407"/>
    </source>
</evidence>
<keyword evidence="3" id="KW-1185">Reference proteome</keyword>
<feature type="compositionally biased region" description="Basic and acidic residues" evidence="1">
    <location>
        <begin position="42"/>
        <end position="52"/>
    </location>
</feature>
<comment type="caution">
    <text evidence="2">The sequence shown here is derived from an EMBL/GenBank/DDBJ whole genome shotgun (WGS) entry which is preliminary data.</text>
</comment>
<sequence>TMDTRKSQWEDSRTPPWLTRRADGRNSASSGAESDSEGSSTESERVTTDLHRVTCPRARGGAVLPPPHPHGVDSKALSTQRRITELDQQKEELKIE</sequence>
<feature type="non-terminal residue" evidence="2">
    <location>
        <position position="96"/>
    </location>
</feature>
<accession>A0A8J4TSK5</accession>
<dbReference type="Proteomes" id="UP000727407">
    <property type="component" value="Unassembled WGS sequence"/>
</dbReference>
<dbReference type="AlphaFoldDB" id="A0A8J4TSK5"/>
<evidence type="ECO:0000256" key="1">
    <source>
        <dbReference type="SAM" id="MobiDB-lite"/>
    </source>
</evidence>
<feature type="compositionally biased region" description="Basic and acidic residues" evidence="1">
    <location>
        <begin position="1"/>
        <end position="13"/>
    </location>
</feature>
<gene>
    <name evidence="2" type="ORF">DAT39_023295</name>
</gene>
<name>A0A8J4TSK5_CLAMG</name>
<proteinExistence type="predicted"/>
<dbReference type="OrthoDB" id="6020705at2759"/>